<dbReference type="Proteomes" id="UP001303046">
    <property type="component" value="Unassembled WGS sequence"/>
</dbReference>
<evidence type="ECO:0000313" key="2">
    <source>
        <dbReference type="Proteomes" id="UP001303046"/>
    </source>
</evidence>
<accession>A0ABR1E400</accession>
<protein>
    <submittedName>
        <fullName evidence="1">Uncharacterized protein</fullName>
    </submittedName>
</protein>
<sequence length="75" mass="8462">MQGLKLVARLRSDMRQRVDVEGKYQHISIAFLGLRPPTNRAVDFGIDNCRPAAPFTSFSAIPRTSREEPSNMQSQ</sequence>
<keyword evidence="2" id="KW-1185">Reference proteome</keyword>
<organism evidence="1 2">
    <name type="scientific">Necator americanus</name>
    <name type="common">Human hookworm</name>
    <dbReference type="NCBI Taxonomy" id="51031"/>
    <lineage>
        <taxon>Eukaryota</taxon>
        <taxon>Metazoa</taxon>
        <taxon>Ecdysozoa</taxon>
        <taxon>Nematoda</taxon>
        <taxon>Chromadorea</taxon>
        <taxon>Rhabditida</taxon>
        <taxon>Rhabditina</taxon>
        <taxon>Rhabditomorpha</taxon>
        <taxon>Strongyloidea</taxon>
        <taxon>Ancylostomatidae</taxon>
        <taxon>Bunostominae</taxon>
        <taxon>Necator</taxon>
    </lineage>
</organism>
<name>A0ABR1E400_NECAM</name>
<dbReference type="EMBL" id="JAVFWL010000005">
    <property type="protein sequence ID" value="KAK6757238.1"/>
    <property type="molecule type" value="Genomic_DNA"/>
</dbReference>
<reference evidence="1 2" key="1">
    <citation type="submission" date="2023-08" db="EMBL/GenBank/DDBJ databases">
        <title>A Necator americanus chromosomal reference genome.</title>
        <authorList>
            <person name="Ilik V."/>
            <person name="Petrzelkova K.J."/>
            <person name="Pardy F."/>
            <person name="Fuh T."/>
            <person name="Niatou-Singa F.S."/>
            <person name="Gouil Q."/>
            <person name="Baker L."/>
            <person name="Ritchie M.E."/>
            <person name="Jex A.R."/>
            <person name="Gazzola D."/>
            <person name="Li H."/>
            <person name="Toshio Fujiwara R."/>
            <person name="Zhan B."/>
            <person name="Aroian R.V."/>
            <person name="Pafco B."/>
            <person name="Schwarz E.M."/>
        </authorList>
    </citation>
    <scope>NUCLEOTIDE SEQUENCE [LARGE SCALE GENOMIC DNA]</scope>
    <source>
        <strain evidence="1 2">Aroian</strain>
        <tissue evidence="1">Whole animal</tissue>
    </source>
</reference>
<gene>
    <name evidence="1" type="primary">Necator_chrV.g20000</name>
    <name evidence="1" type="ORF">RB195_015208</name>
</gene>
<proteinExistence type="predicted"/>
<comment type="caution">
    <text evidence="1">The sequence shown here is derived from an EMBL/GenBank/DDBJ whole genome shotgun (WGS) entry which is preliminary data.</text>
</comment>
<evidence type="ECO:0000313" key="1">
    <source>
        <dbReference type="EMBL" id="KAK6757238.1"/>
    </source>
</evidence>